<dbReference type="EMBL" id="JAIWYP010000015">
    <property type="protein sequence ID" value="KAH3704920.1"/>
    <property type="molecule type" value="Genomic_DNA"/>
</dbReference>
<protein>
    <submittedName>
        <fullName evidence="2">Uncharacterized protein</fullName>
    </submittedName>
</protein>
<reference evidence="2" key="2">
    <citation type="submission" date="2020-11" db="EMBL/GenBank/DDBJ databases">
        <authorList>
            <person name="McCartney M.A."/>
            <person name="Auch B."/>
            <person name="Kono T."/>
            <person name="Mallez S."/>
            <person name="Becker A."/>
            <person name="Gohl D.M."/>
            <person name="Silverstein K.A.T."/>
            <person name="Koren S."/>
            <person name="Bechman K.B."/>
            <person name="Herman A."/>
            <person name="Abrahante J.E."/>
            <person name="Garbe J."/>
        </authorList>
    </citation>
    <scope>NUCLEOTIDE SEQUENCE</scope>
    <source>
        <strain evidence="2">Duluth1</strain>
        <tissue evidence="2">Whole animal</tissue>
    </source>
</reference>
<evidence type="ECO:0000313" key="2">
    <source>
        <dbReference type="EMBL" id="KAH3704920.1"/>
    </source>
</evidence>
<feature type="transmembrane region" description="Helical" evidence="1">
    <location>
        <begin position="12"/>
        <end position="32"/>
    </location>
</feature>
<evidence type="ECO:0000313" key="3">
    <source>
        <dbReference type="Proteomes" id="UP000828390"/>
    </source>
</evidence>
<name>A0A9D3YTL3_DREPO</name>
<reference evidence="2" key="1">
    <citation type="journal article" date="2019" name="bioRxiv">
        <title>The Genome of the Zebra Mussel, Dreissena polymorpha: A Resource for Invasive Species Research.</title>
        <authorList>
            <person name="McCartney M.A."/>
            <person name="Auch B."/>
            <person name="Kono T."/>
            <person name="Mallez S."/>
            <person name="Zhang Y."/>
            <person name="Obille A."/>
            <person name="Becker A."/>
            <person name="Abrahante J.E."/>
            <person name="Garbe J."/>
            <person name="Badalamenti J.P."/>
            <person name="Herman A."/>
            <person name="Mangelson H."/>
            <person name="Liachko I."/>
            <person name="Sullivan S."/>
            <person name="Sone E.D."/>
            <person name="Koren S."/>
            <person name="Silverstein K.A.T."/>
            <person name="Beckman K.B."/>
            <person name="Gohl D.M."/>
        </authorList>
    </citation>
    <scope>NUCLEOTIDE SEQUENCE</scope>
    <source>
        <strain evidence="2">Duluth1</strain>
        <tissue evidence="2">Whole animal</tissue>
    </source>
</reference>
<dbReference type="AlphaFoldDB" id="A0A9D3YTL3"/>
<sequence length="60" mass="6732">MPPSAPTPFLIALPLSLTNILGKCLVHVYIVMGHSLKFTYTMELLKNERDQPVLCFEGRS</sequence>
<gene>
    <name evidence="2" type="ORF">DPMN_079981</name>
</gene>
<dbReference type="Proteomes" id="UP000828390">
    <property type="component" value="Unassembled WGS sequence"/>
</dbReference>
<proteinExistence type="predicted"/>
<keyword evidence="1" id="KW-0472">Membrane</keyword>
<keyword evidence="1" id="KW-0812">Transmembrane</keyword>
<keyword evidence="3" id="KW-1185">Reference proteome</keyword>
<evidence type="ECO:0000256" key="1">
    <source>
        <dbReference type="SAM" id="Phobius"/>
    </source>
</evidence>
<accession>A0A9D3YTL3</accession>
<keyword evidence="1" id="KW-1133">Transmembrane helix</keyword>
<organism evidence="2 3">
    <name type="scientific">Dreissena polymorpha</name>
    <name type="common">Zebra mussel</name>
    <name type="synonym">Mytilus polymorpha</name>
    <dbReference type="NCBI Taxonomy" id="45954"/>
    <lineage>
        <taxon>Eukaryota</taxon>
        <taxon>Metazoa</taxon>
        <taxon>Spiralia</taxon>
        <taxon>Lophotrochozoa</taxon>
        <taxon>Mollusca</taxon>
        <taxon>Bivalvia</taxon>
        <taxon>Autobranchia</taxon>
        <taxon>Heteroconchia</taxon>
        <taxon>Euheterodonta</taxon>
        <taxon>Imparidentia</taxon>
        <taxon>Neoheterodontei</taxon>
        <taxon>Myida</taxon>
        <taxon>Dreissenoidea</taxon>
        <taxon>Dreissenidae</taxon>
        <taxon>Dreissena</taxon>
    </lineage>
</organism>
<comment type="caution">
    <text evidence="2">The sequence shown here is derived from an EMBL/GenBank/DDBJ whole genome shotgun (WGS) entry which is preliminary data.</text>
</comment>